<gene>
    <name evidence="7" type="ORF">KGM_209747</name>
</gene>
<sequence length="307" mass="34162">MYVNPALCHLMSFFIGITQVCFMPAPVGDCSACCPHDDDIDIQYKLYTRSNPIKYNIIYPRNATALADTPFNPTKPTVIYLFGFSEAVTGPSSTTMRRAFLRRDYNFISVDWSRLIVFPWYLTAVKNTRYMGQRLAEFISFLNSNGIPAESLYVIGFSLGAEAAGFAGKYLKSSGLRIGRITGLDPAYPGYSFGGKNAHLAKGDALFVDIIHTNPGVFGFPTPIGDVDFYPNPGLWIQPGCWIDQLVKNNELSYFYGCSHNRAWRLYVESVMKPTAFPATLCRNFTNGDSSCLFKVDGYMGFGAQRG</sequence>
<reference evidence="7 8" key="1">
    <citation type="journal article" date="2011" name="Cell">
        <title>The monarch butterfly genome yields insights into long-distance migration.</title>
        <authorList>
            <person name="Zhan S."/>
            <person name="Merlin C."/>
            <person name="Boore J.L."/>
            <person name="Reppert S.M."/>
        </authorList>
    </citation>
    <scope>NUCLEOTIDE SEQUENCE [LARGE SCALE GENOMIC DNA]</scope>
    <source>
        <strain evidence="7">F-2</strain>
    </source>
</reference>
<dbReference type="CDD" id="cd00707">
    <property type="entry name" value="Pancreat_lipase_like"/>
    <property type="match status" value="1"/>
</dbReference>
<name>A0A212EP55_DANPL</name>
<dbReference type="KEGG" id="dpl:KGM_209747"/>
<dbReference type="InParanoid" id="A0A212EP55"/>
<dbReference type="FunCoup" id="A0A212EP55">
    <property type="interactions" value="29"/>
</dbReference>
<evidence type="ECO:0000256" key="4">
    <source>
        <dbReference type="RuleBase" id="RU004262"/>
    </source>
</evidence>
<dbReference type="AlphaFoldDB" id="A0A212EP55"/>
<evidence type="ECO:0000256" key="1">
    <source>
        <dbReference type="ARBA" id="ARBA00004613"/>
    </source>
</evidence>
<dbReference type="InterPro" id="IPR000734">
    <property type="entry name" value="TAG_lipase"/>
</dbReference>
<protein>
    <submittedName>
        <fullName evidence="7">Lipase</fullName>
    </submittedName>
</protein>
<dbReference type="Proteomes" id="UP000007151">
    <property type="component" value="Unassembled WGS sequence"/>
</dbReference>
<comment type="subcellular location">
    <subcellularLocation>
        <location evidence="1">Secreted</location>
    </subcellularLocation>
</comment>
<dbReference type="GO" id="GO:0017171">
    <property type="term" value="F:serine hydrolase activity"/>
    <property type="evidence" value="ECO:0007669"/>
    <property type="project" value="TreeGrafter"/>
</dbReference>
<feature type="chain" id="PRO_5012804019" evidence="5">
    <location>
        <begin position="33"/>
        <end position="307"/>
    </location>
</feature>
<dbReference type="InterPro" id="IPR033906">
    <property type="entry name" value="Lipase_N"/>
</dbReference>
<keyword evidence="5" id="KW-0732">Signal</keyword>
<dbReference type="PANTHER" id="PTHR11610">
    <property type="entry name" value="LIPASE"/>
    <property type="match status" value="1"/>
</dbReference>
<dbReference type="InterPro" id="IPR013818">
    <property type="entry name" value="Lipase"/>
</dbReference>
<dbReference type="GO" id="GO:0016042">
    <property type="term" value="P:lipid catabolic process"/>
    <property type="evidence" value="ECO:0007669"/>
    <property type="project" value="TreeGrafter"/>
</dbReference>
<organism evidence="7 8">
    <name type="scientific">Danaus plexippus plexippus</name>
    <dbReference type="NCBI Taxonomy" id="278856"/>
    <lineage>
        <taxon>Eukaryota</taxon>
        <taxon>Metazoa</taxon>
        <taxon>Ecdysozoa</taxon>
        <taxon>Arthropoda</taxon>
        <taxon>Hexapoda</taxon>
        <taxon>Insecta</taxon>
        <taxon>Pterygota</taxon>
        <taxon>Neoptera</taxon>
        <taxon>Endopterygota</taxon>
        <taxon>Lepidoptera</taxon>
        <taxon>Glossata</taxon>
        <taxon>Ditrysia</taxon>
        <taxon>Papilionoidea</taxon>
        <taxon>Nymphalidae</taxon>
        <taxon>Danainae</taxon>
        <taxon>Danaini</taxon>
        <taxon>Danaina</taxon>
        <taxon>Danaus</taxon>
        <taxon>Danaus</taxon>
    </lineage>
</organism>
<keyword evidence="8" id="KW-1185">Reference proteome</keyword>
<dbReference type="PRINTS" id="PR00821">
    <property type="entry name" value="TAGLIPASE"/>
</dbReference>
<dbReference type="Gene3D" id="3.40.50.1820">
    <property type="entry name" value="alpha/beta hydrolase"/>
    <property type="match status" value="1"/>
</dbReference>
<dbReference type="InterPro" id="IPR029058">
    <property type="entry name" value="AB_hydrolase_fold"/>
</dbReference>
<dbReference type="SUPFAM" id="SSF53474">
    <property type="entry name" value="alpha/beta-Hydrolases"/>
    <property type="match status" value="1"/>
</dbReference>
<dbReference type="EMBL" id="AGBW02013528">
    <property type="protein sequence ID" value="OWR43264.1"/>
    <property type="molecule type" value="Genomic_DNA"/>
</dbReference>
<accession>A0A212EP55</accession>
<keyword evidence="3" id="KW-0964">Secreted</keyword>
<evidence type="ECO:0000259" key="6">
    <source>
        <dbReference type="Pfam" id="PF00151"/>
    </source>
</evidence>
<proteinExistence type="inferred from homology"/>
<feature type="domain" description="Lipase" evidence="6">
    <location>
        <begin position="38"/>
        <end position="287"/>
    </location>
</feature>
<evidence type="ECO:0000256" key="3">
    <source>
        <dbReference type="ARBA" id="ARBA00022525"/>
    </source>
</evidence>
<dbReference type="eggNOG" id="ENOG502R63T">
    <property type="taxonomic scope" value="Eukaryota"/>
</dbReference>
<dbReference type="STRING" id="278856.A0A212EP55"/>
<dbReference type="GO" id="GO:0016298">
    <property type="term" value="F:lipase activity"/>
    <property type="evidence" value="ECO:0007669"/>
    <property type="project" value="InterPro"/>
</dbReference>
<dbReference type="GO" id="GO:0005615">
    <property type="term" value="C:extracellular space"/>
    <property type="evidence" value="ECO:0007669"/>
    <property type="project" value="TreeGrafter"/>
</dbReference>
<comment type="similarity">
    <text evidence="2 4">Belongs to the AB hydrolase superfamily. Lipase family.</text>
</comment>
<comment type="caution">
    <text evidence="7">The sequence shown here is derived from an EMBL/GenBank/DDBJ whole genome shotgun (WGS) entry which is preliminary data.</text>
</comment>
<evidence type="ECO:0000313" key="7">
    <source>
        <dbReference type="EMBL" id="OWR43264.1"/>
    </source>
</evidence>
<dbReference type="PANTHER" id="PTHR11610:SF169">
    <property type="entry name" value="GH15759P-RELATED"/>
    <property type="match status" value="1"/>
</dbReference>
<evidence type="ECO:0000256" key="2">
    <source>
        <dbReference type="ARBA" id="ARBA00010701"/>
    </source>
</evidence>
<dbReference type="Pfam" id="PF00151">
    <property type="entry name" value="Lipase"/>
    <property type="match status" value="1"/>
</dbReference>
<evidence type="ECO:0000256" key="5">
    <source>
        <dbReference type="SAM" id="SignalP"/>
    </source>
</evidence>
<evidence type="ECO:0000313" key="8">
    <source>
        <dbReference type="Proteomes" id="UP000007151"/>
    </source>
</evidence>
<feature type="signal peptide" evidence="5">
    <location>
        <begin position="1"/>
        <end position="32"/>
    </location>
</feature>